<evidence type="ECO:0000259" key="7">
    <source>
        <dbReference type="PROSITE" id="PS51826"/>
    </source>
</evidence>
<dbReference type="GO" id="GO:0045254">
    <property type="term" value="C:pyruvate dehydrogenase complex"/>
    <property type="evidence" value="ECO:0007669"/>
    <property type="project" value="InterPro"/>
</dbReference>
<dbReference type="PROSITE" id="PS51826">
    <property type="entry name" value="PSBD"/>
    <property type="match status" value="1"/>
</dbReference>
<feature type="compositionally biased region" description="Low complexity" evidence="5">
    <location>
        <begin position="200"/>
        <end position="223"/>
    </location>
</feature>
<feature type="region of interest" description="Disordered" evidence="5">
    <location>
        <begin position="191"/>
        <end position="239"/>
    </location>
</feature>
<dbReference type="InterPro" id="IPR004167">
    <property type="entry name" value="PSBD"/>
</dbReference>
<evidence type="ECO:0000259" key="6">
    <source>
        <dbReference type="PROSITE" id="PS50968"/>
    </source>
</evidence>
<dbReference type="InterPro" id="IPR001078">
    <property type="entry name" value="2-oxoacid_DH_actylTfrase"/>
</dbReference>
<dbReference type="InterPro" id="IPR045257">
    <property type="entry name" value="E2/Pdx1"/>
</dbReference>
<evidence type="ECO:0000256" key="2">
    <source>
        <dbReference type="ARBA" id="ARBA00007317"/>
    </source>
</evidence>
<keyword evidence="4 8" id="KW-0808">Transferase</keyword>
<dbReference type="Pfam" id="PF02817">
    <property type="entry name" value="E3_binding"/>
    <property type="match status" value="1"/>
</dbReference>
<evidence type="ECO:0000256" key="4">
    <source>
        <dbReference type="RuleBase" id="RU003423"/>
    </source>
</evidence>
<dbReference type="Pfam" id="PF00364">
    <property type="entry name" value="Biotin_lipoyl"/>
    <property type="match status" value="1"/>
</dbReference>
<dbReference type="PANTHER" id="PTHR23151">
    <property type="entry name" value="DIHYDROLIPOAMIDE ACETYL/SUCCINYL-TRANSFERASE-RELATED"/>
    <property type="match status" value="1"/>
</dbReference>
<dbReference type="CDD" id="cd06849">
    <property type="entry name" value="lipoyl_domain"/>
    <property type="match status" value="1"/>
</dbReference>
<dbReference type="InterPro" id="IPR023213">
    <property type="entry name" value="CAT-like_dom_sf"/>
</dbReference>
<dbReference type="PROSITE" id="PS50968">
    <property type="entry name" value="BIOTINYL_LIPOYL"/>
    <property type="match status" value="1"/>
</dbReference>
<feature type="domain" description="Peripheral subunit-binding (PSBD)" evidence="7">
    <location>
        <begin position="153"/>
        <end position="190"/>
    </location>
</feature>
<feature type="domain" description="Lipoyl-binding" evidence="6">
    <location>
        <begin position="1"/>
        <end position="76"/>
    </location>
</feature>
<evidence type="ECO:0000256" key="1">
    <source>
        <dbReference type="ARBA" id="ARBA00001938"/>
    </source>
</evidence>
<dbReference type="Gene3D" id="2.40.50.100">
    <property type="match status" value="1"/>
</dbReference>
<evidence type="ECO:0000256" key="5">
    <source>
        <dbReference type="SAM" id="MobiDB-lite"/>
    </source>
</evidence>
<name>A0A6J4UHL8_9BACT</name>
<dbReference type="InterPro" id="IPR036625">
    <property type="entry name" value="E3-bd_dom_sf"/>
</dbReference>
<proteinExistence type="inferred from homology"/>
<comment type="cofactor">
    <cofactor evidence="1 4">
        <name>(R)-lipoate</name>
        <dbReference type="ChEBI" id="CHEBI:83088"/>
    </cofactor>
</comment>
<dbReference type="AlphaFoldDB" id="A0A6J4UHL8"/>
<reference evidence="8" key="1">
    <citation type="submission" date="2020-02" db="EMBL/GenBank/DDBJ databases">
        <authorList>
            <person name="Meier V. D."/>
        </authorList>
    </citation>
    <scope>NUCLEOTIDE SEQUENCE</scope>
    <source>
        <strain evidence="8">AVDCRST_MAG33</strain>
    </source>
</reference>
<dbReference type="SUPFAM" id="SSF51230">
    <property type="entry name" value="Single hybrid motif"/>
    <property type="match status" value="1"/>
</dbReference>
<dbReference type="Gene3D" id="4.10.320.10">
    <property type="entry name" value="E3-binding domain"/>
    <property type="match status" value="1"/>
</dbReference>
<dbReference type="EMBL" id="CADCWK010000048">
    <property type="protein sequence ID" value="CAA9547546.1"/>
    <property type="molecule type" value="Genomic_DNA"/>
</dbReference>
<dbReference type="Gene3D" id="3.30.559.10">
    <property type="entry name" value="Chloramphenicol acetyltransferase-like domain"/>
    <property type="match status" value="1"/>
</dbReference>
<gene>
    <name evidence="8" type="ORF">AVDCRST_MAG33-600</name>
</gene>
<comment type="similarity">
    <text evidence="2 4">Belongs to the 2-oxoacid dehydrogenase family.</text>
</comment>
<keyword evidence="4 8" id="KW-0012">Acyltransferase</keyword>
<dbReference type="InterPro" id="IPR000089">
    <property type="entry name" value="Biotin_lipoyl"/>
</dbReference>
<dbReference type="GO" id="GO:0006086">
    <property type="term" value="P:pyruvate decarboxylation to acetyl-CoA"/>
    <property type="evidence" value="ECO:0007669"/>
    <property type="project" value="InterPro"/>
</dbReference>
<organism evidence="8">
    <name type="scientific">uncultured Thermomicrobiales bacterium</name>
    <dbReference type="NCBI Taxonomy" id="1645740"/>
    <lineage>
        <taxon>Bacteria</taxon>
        <taxon>Pseudomonadati</taxon>
        <taxon>Thermomicrobiota</taxon>
        <taxon>Thermomicrobia</taxon>
        <taxon>Thermomicrobiales</taxon>
        <taxon>environmental samples</taxon>
    </lineage>
</organism>
<dbReference type="InterPro" id="IPR011053">
    <property type="entry name" value="Single_hybrid_motif"/>
</dbReference>
<protein>
    <recommendedName>
        <fullName evidence="4">Dihydrolipoamide acetyltransferase component of pyruvate dehydrogenase complex</fullName>
        <ecNumber evidence="4">2.3.1.-</ecNumber>
    </recommendedName>
</protein>
<feature type="compositionally biased region" description="Low complexity" evidence="5">
    <location>
        <begin position="120"/>
        <end position="144"/>
    </location>
</feature>
<keyword evidence="8" id="KW-0670">Pyruvate</keyword>
<dbReference type="GO" id="GO:0016746">
    <property type="term" value="F:acyltransferase activity"/>
    <property type="evidence" value="ECO:0007669"/>
    <property type="project" value="UniProtKB-KW"/>
</dbReference>
<dbReference type="PROSITE" id="PS00189">
    <property type="entry name" value="LIPOYL"/>
    <property type="match status" value="1"/>
</dbReference>
<feature type="region of interest" description="Disordered" evidence="5">
    <location>
        <begin position="117"/>
        <end position="153"/>
    </location>
</feature>
<dbReference type="EC" id="2.3.1.-" evidence="4"/>
<evidence type="ECO:0000256" key="3">
    <source>
        <dbReference type="ARBA" id="ARBA00022823"/>
    </source>
</evidence>
<dbReference type="SUPFAM" id="SSF52777">
    <property type="entry name" value="CoA-dependent acyltransferases"/>
    <property type="match status" value="1"/>
</dbReference>
<accession>A0A6J4UHL8</accession>
<evidence type="ECO:0000313" key="8">
    <source>
        <dbReference type="EMBL" id="CAA9547546.1"/>
    </source>
</evidence>
<dbReference type="InterPro" id="IPR003016">
    <property type="entry name" value="2-oxoA_DH_lipoyl-BS"/>
</dbReference>
<dbReference type="PANTHER" id="PTHR23151:SF90">
    <property type="entry name" value="DIHYDROLIPOYLLYSINE-RESIDUE ACETYLTRANSFERASE COMPONENT OF PYRUVATE DEHYDROGENASE COMPLEX, MITOCHONDRIAL-RELATED"/>
    <property type="match status" value="1"/>
</dbReference>
<dbReference type="SUPFAM" id="SSF47005">
    <property type="entry name" value="Peripheral subunit-binding domain of 2-oxo acid dehydrogenase complex"/>
    <property type="match status" value="1"/>
</dbReference>
<sequence length="470" mass="48487">MPMMIMPKMGDGMEEGTLLKWLKAEGDEVSQGDAIAEIETDKVSLEIEATESGTLARLLVGEGDVVPIGQPIAQIGADDGSVTASATGDAAATTALADTGADAEPTGQTVVNLKSDAEASEPAGAGASTATSVAPAATEAPVPTGGSGNGRFRASPLVKRLASEHGIDLTQIDGSGPGGRIVKDDVMPFVTGGQKQQPRAAQPEPTPVAAQATPAAPAAEAAPKIATSSQVSAPARHVGRPEPVLRDLPRIRRVTGRRMAESKQTVPHFYVTAEIAMDAAAAFRSEVNAQVPEGGARVSFNDMIVKAAALALPQHRDLNASFEDGELYDHVNIDINIAVALDGGLIAPFIADADQKSLGAVSRASKDLIGRAKNGGLKPEEYQGGTFTISNLGMLDVDEFIAVINPPQAAILAVGAIVRTPVVSGNEIVIGQRMKLTVAADHRAVDGAEVARFLQTVRGYLERPMTLALG</sequence>
<dbReference type="Pfam" id="PF00198">
    <property type="entry name" value="2-oxoacid_dh"/>
    <property type="match status" value="1"/>
</dbReference>
<keyword evidence="3 4" id="KW-0450">Lipoyl</keyword>